<evidence type="ECO:0000313" key="2">
    <source>
        <dbReference type="EMBL" id="KAK2561852.1"/>
    </source>
</evidence>
<feature type="region of interest" description="Disordered" evidence="1">
    <location>
        <begin position="67"/>
        <end position="103"/>
    </location>
</feature>
<keyword evidence="3" id="KW-1185">Reference proteome</keyword>
<protein>
    <submittedName>
        <fullName evidence="2">Uncharacterized protein</fullName>
    </submittedName>
</protein>
<proteinExistence type="predicted"/>
<reference evidence="2" key="2">
    <citation type="journal article" date="2023" name="Science">
        <title>Genomic signatures of disease resistance in endangered staghorn corals.</title>
        <authorList>
            <person name="Vollmer S.V."/>
            <person name="Selwyn J.D."/>
            <person name="Despard B.A."/>
            <person name="Roesel C.L."/>
        </authorList>
    </citation>
    <scope>NUCLEOTIDE SEQUENCE</scope>
    <source>
        <strain evidence="2">K2</strain>
    </source>
</reference>
<dbReference type="AlphaFoldDB" id="A0AAD9QIF9"/>
<dbReference type="Proteomes" id="UP001249851">
    <property type="component" value="Unassembled WGS sequence"/>
</dbReference>
<dbReference type="EMBL" id="JARQWQ010000031">
    <property type="protein sequence ID" value="KAK2561852.1"/>
    <property type="molecule type" value="Genomic_DNA"/>
</dbReference>
<evidence type="ECO:0000313" key="3">
    <source>
        <dbReference type="Proteomes" id="UP001249851"/>
    </source>
</evidence>
<organism evidence="2 3">
    <name type="scientific">Acropora cervicornis</name>
    <name type="common">Staghorn coral</name>
    <dbReference type="NCBI Taxonomy" id="6130"/>
    <lineage>
        <taxon>Eukaryota</taxon>
        <taxon>Metazoa</taxon>
        <taxon>Cnidaria</taxon>
        <taxon>Anthozoa</taxon>
        <taxon>Hexacorallia</taxon>
        <taxon>Scleractinia</taxon>
        <taxon>Astrocoeniina</taxon>
        <taxon>Acroporidae</taxon>
        <taxon>Acropora</taxon>
    </lineage>
</organism>
<gene>
    <name evidence="2" type="ORF">P5673_015243</name>
</gene>
<evidence type="ECO:0000256" key="1">
    <source>
        <dbReference type="SAM" id="MobiDB-lite"/>
    </source>
</evidence>
<accession>A0AAD9QIF9</accession>
<sequence length="103" mass="12018">MLNYFTALFLHVPNRSACTIYLRHRARHSFIDDRGKNGARENAISFPEEIVLASSSFRILIKGERETQVTGHEARSRDRGKQKEEKRSHCPTEILELHERNNQ</sequence>
<reference evidence="2" key="1">
    <citation type="journal article" date="2023" name="G3 (Bethesda)">
        <title>Whole genome assembly and annotation of the endangered Caribbean coral Acropora cervicornis.</title>
        <authorList>
            <person name="Selwyn J.D."/>
            <person name="Vollmer S.V."/>
        </authorList>
    </citation>
    <scope>NUCLEOTIDE SEQUENCE</scope>
    <source>
        <strain evidence="2">K2</strain>
    </source>
</reference>
<name>A0AAD9QIF9_ACRCE</name>
<comment type="caution">
    <text evidence="2">The sequence shown here is derived from an EMBL/GenBank/DDBJ whole genome shotgun (WGS) entry which is preliminary data.</text>
</comment>